<dbReference type="EMBL" id="MFQE01000032">
    <property type="protein sequence ID" value="OGH71147.1"/>
    <property type="molecule type" value="Genomic_DNA"/>
</dbReference>
<evidence type="ECO:0000256" key="3">
    <source>
        <dbReference type="ARBA" id="ARBA00023274"/>
    </source>
</evidence>
<sequence length="98" mass="10676">MGAESRAYAVLVRPIVSEKAALSENRGVYSFAVARGAGKTDIVQAVEDVYGIRPAAVRVMNFDGKTTRFGRQSGRRKDWKKAVVTLPQGKTINIHEGV</sequence>
<dbReference type="AlphaFoldDB" id="A0A1F6MHL2"/>
<dbReference type="Pfam" id="PF00276">
    <property type="entry name" value="Ribosomal_L23"/>
    <property type="match status" value="1"/>
</dbReference>
<dbReference type="InterPro" id="IPR013025">
    <property type="entry name" value="Ribosomal_uL23-like"/>
</dbReference>
<dbReference type="HAMAP" id="MF_01369_B">
    <property type="entry name" value="Ribosomal_uL23_B"/>
    <property type="match status" value="1"/>
</dbReference>
<comment type="subunit">
    <text evidence="4">Part of the 50S ribosomal subunit. Contacts protein L29, and trigger factor when it is bound to the ribosome.</text>
</comment>
<evidence type="ECO:0000313" key="6">
    <source>
        <dbReference type="Proteomes" id="UP000177457"/>
    </source>
</evidence>
<name>A0A1F6MHL2_9BACT</name>
<dbReference type="GO" id="GO:0006412">
    <property type="term" value="P:translation"/>
    <property type="evidence" value="ECO:0007669"/>
    <property type="project" value="UniProtKB-UniRule"/>
</dbReference>
<dbReference type="GO" id="GO:0003735">
    <property type="term" value="F:structural constituent of ribosome"/>
    <property type="evidence" value="ECO:0007669"/>
    <property type="project" value="InterPro"/>
</dbReference>
<dbReference type="Gene3D" id="3.30.70.330">
    <property type="match status" value="1"/>
</dbReference>
<keyword evidence="2 4" id="KW-0689">Ribosomal protein</keyword>
<comment type="caution">
    <text evidence="5">The sequence shown here is derived from an EMBL/GenBank/DDBJ whole genome shotgun (WGS) entry which is preliminary data.</text>
</comment>
<organism evidence="5 6">
    <name type="scientific">Candidatus Magasanikbacteria bacterium RIFCSPHIGHO2_02_FULL_51_14</name>
    <dbReference type="NCBI Taxonomy" id="1798683"/>
    <lineage>
        <taxon>Bacteria</taxon>
        <taxon>Candidatus Magasanikiibacteriota</taxon>
    </lineage>
</organism>
<evidence type="ECO:0000256" key="4">
    <source>
        <dbReference type="HAMAP-Rule" id="MF_01369"/>
    </source>
</evidence>
<dbReference type="NCBIfam" id="NF004363">
    <property type="entry name" value="PRK05738.2-4"/>
    <property type="match status" value="1"/>
</dbReference>
<dbReference type="InterPro" id="IPR012678">
    <property type="entry name" value="Ribosomal_uL23/eL15/eS24_sf"/>
</dbReference>
<dbReference type="InterPro" id="IPR012677">
    <property type="entry name" value="Nucleotide-bd_a/b_plait_sf"/>
</dbReference>
<keyword evidence="3 4" id="KW-0687">Ribonucleoprotein</keyword>
<dbReference type="SUPFAM" id="SSF54189">
    <property type="entry name" value="Ribosomal proteins S24e, L23 and L15e"/>
    <property type="match status" value="1"/>
</dbReference>
<dbReference type="STRING" id="1798683.A3C90_01480"/>
<evidence type="ECO:0000313" key="5">
    <source>
        <dbReference type="EMBL" id="OGH71147.1"/>
    </source>
</evidence>
<keyword evidence="4" id="KW-0699">rRNA-binding</keyword>
<dbReference type="Proteomes" id="UP000177457">
    <property type="component" value="Unassembled WGS sequence"/>
</dbReference>
<evidence type="ECO:0000256" key="2">
    <source>
        <dbReference type="ARBA" id="ARBA00022980"/>
    </source>
</evidence>
<protein>
    <recommendedName>
        <fullName evidence="4">Large ribosomal subunit protein uL23</fullName>
    </recommendedName>
</protein>
<reference evidence="5 6" key="1">
    <citation type="journal article" date="2016" name="Nat. Commun.">
        <title>Thousands of microbial genomes shed light on interconnected biogeochemical processes in an aquifer system.</title>
        <authorList>
            <person name="Anantharaman K."/>
            <person name="Brown C.T."/>
            <person name="Hug L.A."/>
            <person name="Sharon I."/>
            <person name="Castelle C.J."/>
            <person name="Probst A.J."/>
            <person name="Thomas B.C."/>
            <person name="Singh A."/>
            <person name="Wilkins M.J."/>
            <person name="Karaoz U."/>
            <person name="Brodie E.L."/>
            <person name="Williams K.H."/>
            <person name="Hubbard S.S."/>
            <person name="Banfield J.F."/>
        </authorList>
    </citation>
    <scope>NUCLEOTIDE SEQUENCE [LARGE SCALE GENOMIC DNA]</scope>
</reference>
<dbReference type="NCBIfam" id="NF004359">
    <property type="entry name" value="PRK05738.1-3"/>
    <property type="match status" value="1"/>
</dbReference>
<proteinExistence type="inferred from homology"/>
<gene>
    <name evidence="4" type="primary">rplW</name>
    <name evidence="5" type="ORF">A3C90_01480</name>
</gene>
<comment type="function">
    <text evidence="4">One of the early assembly proteins it binds 23S rRNA. One of the proteins that surrounds the polypeptide exit tunnel on the outside of the ribosome. Forms the main docking site for trigger factor binding to the ribosome.</text>
</comment>
<dbReference type="GO" id="GO:1990904">
    <property type="term" value="C:ribonucleoprotein complex"/>
    <property type="evidence" value="ECO:0007669"/>
    <property type="project" value="UniProtKB-KW"/>
</dbReference>
<dbReference type="GO" id="GO:0005840">
    <property type="term" value="C:ribosome"/>
    <property type="evidence" value="ECO:0007669"/>
    <property type="project" value="UniProtKB-KW"/>
</dbReference>
<keyword evidence="4" id="KW-0694">RNA-binding</keyword>
<comment type="similarity">
    <text evidence="1 4">Belongs to the universal ribosomal protein uL23 family.</text>
</comment>
<evidence type="ECO:0000256" key="1">
    <source>
        <dbReference type="ARBA" id="ARBA00006700"/>
    </source>
</evidence>
<dbReference type="GO" id="GO:0019843">
    <property type="term" value="F:rRNA binding"/>
    <property type="evidence" value="ECO:0007669"/>
    <property type="project" value="UniProtKB-UniRule"/>
</dbReference>
<accession>A0A1F6MHL2</accession>